<feature type="non-terminal residue" evidence="2">
    <location>
        <position position="1"/>
    </location>
</feature>
<evidence type="ECO:0000313" key="3">
    <source>
        <dbReference type="Proteomes" id="UP000251960"/>
    </source>
</evidence>
<feature type="region of interest" description="Disordered" evidence="1">
    <location>
        <begin position="1"/>
        <end position="41"/>
    </location>
</feature>
<accession>A0A3L6DXW3</accession>
<dbReference type="Proteomes" id="UP000251960">
    <property type="component" value="Chromosome 7"/>
</dbReference>
<dbReference type="AlphaFoldDB" id="A0A3L6DXW3"/>
<evidence type="ECO:0000313" key="2">
    <source>
        <dbReference type="EMBL" id="PWZ12481.1"/>
    </source>
</evidence>
<feature type="compositionally biased region" description="Basic and acidic residues" evidence="1">
    <location>
        <begin position="30"/>
        <end position="41"/>
    </location>
</feature>
<dbReference type="EMBL" id="NCVQ01000008">
    <property type="protein sequence ID" value="PWZ12481.1"/>
    <property type="molecule type" value="Genomic_DNA"/>
</dbReference>
<evidence type="ECO:0000256" key="1">
    <source>
        <dbReference type="SAM" id="MobiDB-lite"/>
    </source>
</evidence>
<reference evidence="2 3" key="1">
    <citation type="journal article" date="2018" name="Nat. Genet.">
        <title>Extensive intraspecific gene order and gene structural variations between Mo17 and other maize genomes.</title>
        <authorList>
            <person name="Sun S."/>
            <person name="Zhou Y."/>
            <person name="Chen J."/>
            <person name="Shi J."/>
            <person name="Zhao H."/>
            <person name="Zhao H."/>
            <person name="Song W."/>
            <person name="Zhang M."/>
            <person name="Cui Y."/>
            <person name="Dong X."/>
            <person name="Liu H."/>
            <person name="Ma X."/>
            <person name="Jiao Y."/>
            <person name="Wang B."/>
            <person name="Wei X."/>
            <person name="Stein J.C."/>
            <person name="Glaubitz J.C."/>
            <person name="Lu F."/>
            <person name="Yu G."/>
            <person name="Liang C."/>
            <person name="Fengler K."/>
            <person name="Li B."/>
            <person name="Rafalski A."/>
            <person name="Schnable P.S."/>
            <person name="Ware D.H."/>
            <person name="Buckler E.S."/>
            <person name="Lai J."/>
        </authorList>
    </citation>
    <scope>NUCLEOTIDE SEQUENCE [LARGE SCALE GENOMIC DNA]</scope>
    <source>
        <strain evidence="3">cv. Missouri 17</strain>
        <tissue evidence="2">Seedling</tissue>
    </source>
</reference>
<protein>
    <submittedName>
        <fullName evidence="2">Uncharacterized protein</fullName>
    </submittedName>
</protein>
<comment type="caution">
    <text evidence="2">The sequence shown here is derived from an EMBL/GenBank/DDBJ whole genome shotgun (WGS) entry which is preliminary data.</text>
</comment>
<feature type="compositionally biased region" description="Basic and acidic residues" evidence="1">
    <location>
        <begin position="1"/>
        <end position="22"/>
    </location>
</feature>
<organism evidence="2 3">
    <name type="scientific">Zea mays</name>
    <name type="common">Maize</name>
    <dbReference type="NCBI Taxonomy" id="4577"/>
    <lineage>
        <taxon>Eukaryota</taxon>
        <taxon>Viridiplantae</taxon>
        <taxon>Streptophyta</taxon>
        <taxon>Embryophyta</taxon>
        <taxon>Tracheophyta</taxon>
        <taxon>Spermatophyta</taxon>
        <taxon>Magnoliopsida</taxon>
        <taxon>Liliopsida</taxon>
        <taxon>Poales</taxon>
        <taxon>Poaceae</taxon>
        <taxon>PACMAD clade</taxon>
        <taxon>Panicoideae</taxon>
        <taxon>Andropogonodae</taxon>
        <taxon>Andropogoneae</taxon>
        <taxon>Tripsacinae</taxon>
        <taxon>Zea</taxon>
    </lineage>
</organism>
<proteinExistence type="predicted"/>
<gene>
    <name evidence="2" type="ORF">Zm00014a_004127</name>
</gene>
<name>A0A3L6DXW3_MAIZE</name>
<sequence>AGQPAHEPHPAIRPRGERRAEPSCRNAGSGHREASETQRNT</sequence>